<name>A0AAP0HFX5_9MAGN</name>
<sequence length="53" mass="5888">MRTANAGVGMMPGRCLMKYLREMWRLGTLTYRILCLTGRGGDAFGAFEGDLND</sequence>
<dbReference type="EMBL" id="JBBNAF010000013">
    <property type="protein sequence ID" value="KAK9086938.1"/>
    <property type="molecule type" value="Genomic_DNA"/>
</dbReference>
<comment type="caution">
    <text evidence="1">The sequence shown here is derived from an EMBL/GenBank/DDBJ whole genome shotgun (WGS) entry which is preliminary data.</text>
</comment>
<keyword evidence="2" id="KW-1185">Reference proteome</keyword>
<protein>
    <submittedName>
        <fullName evidence="1">Uncharacterized protein</fullName>
    </submittedName>
</protein>
<dbReference type="AlphaFoldDB" id="A0AAP0HFX5"/>
<reference evidence="1 2" key="1">
    <citation type="submission" date="2024-01" db="EMBL/GenBank/DDBJ databases">
        <title>Genome assemblies of Stephania.</title>
        <authorList>
            <person name="Yang L."/>
        </authorList>
    </citation>
    <scope>NUCLEOTIDE SEQUENCE [LARGE SCALE GENOMIC DNA]</scope>
    <source>
        <strain evidence="1">YNDBR</strain>
        <tissue evidence="1">Leaf</tissue>
    </source>
</reference>
<proteinExistence type="predicted"/>
<evidence type="ECO:0000313" key="2">
    <source>
        <dbReference type="Proteomes" id="UP001420932"/>
    </source>
</evidence>
<organism evidence="1 2">
    <name type="scientific">Stephania yunnanensis</name>
    <dbReference type="NCBI Taxonomy" id="152371"/>
    <lineage>
        <taxon>Eukaryota</taxon>
        <taxon>Viridiplantae</taxon>
        <taxon>Streptophyta</taxon>
        <taxon>Embryophyta</taxon>
        <taxon>Tracheophyta</taxon>
        <taxon>Spermatophyta</taxon>
        <taxon>Magnoliopsida</taxon>
        <taxon>Ranunculales</taxon>
        <taxon>Menispermaceae</taxon>
        <taxon>Menispermoideae</taxon>
        <taxon>Cissampelideae</taxon>
        <taxon>Stephania</taxon>
    </lineage>
</organism>
<evidence type="ECO:0000313" key="1">
    <source>
        <dbReference type="EMBL" id="KAK9086938.1"/>
    </source>
</evidence>
<accession>A0AAP0HFX5</accession>
<dbReference type="Proteomes" id="UP001420932">
    <property type="component" value="Unassembled WGS sequence"/>
</dbReference>
<gene>
    <name evidence="1" type="ORF">Syun_029332</name>
</gene>